<keyword evidence="3" id="KW-1185">Reference proteome</keyword>
<dbReference type="PANTHER" id="PTHR43825:SF1">
    <property type="entry name" value="TRANSKETOLASE-LIKE PYRIMIDINE-BINDING DOMAIN-CONTAINING PROTEIN"/>
    <property type="match status" value="1"/>
</dbReference>
<dbReference type="InterPro" id="IPR029061">
    <property type="entry name" value="THDP-binding"/>
</dbReference>
<evidence type="ECO:0000313" key="2">
    <source>
        <dbReference type="EMBL" id="GAA4958697.1"/>
    </source>
</evidence>
<dbReference type="Gene3D" id="3.40.50.920">
    <property type="match status" value="1"/>
</dbReference>
<proteinExistence type="predicted"/>
<protein>
    <submittedName>
        <fullName evidence="2">Transketolase</fullName>
    </submittedName>
</protein>
<dbReference type="SMART" id="SM00861">
    <property type="entry name" value="Transket_pyr"/>
    <property type="match status" value="1"/>
</dbReference>
<reference evidence="3" key="1">
    <citation type="journal article" date="2019" name="Int. J. Syst. Evol. Microbiol.">
        <title>The Global Catalogue of Microorganisms (GCM) 10K type strain sequencing project: providing services to taxonomists for standard genome sequencing and annotation.</title>
        <authorList>
            <consortium name="The Broad Institute Genomics Platform"/>
            <consortium name="The Broad Institute Genome Sequencing Center for Infectious Disease"/>
            <person name="Wu L."/>
            <person name="Ma J."/>
        </authorList>
    </citation>
    <scope>NUCLEOTIDE SEQUENCE [LARGE SCALE GENOMIC DNA]</scope>
    <source>
        <strain evidence="3">JCM 18123</strain>
    </source>
</reference>
<organism evidence="2 3">
    <name type="scientific">Streptomonospora halophila</name>
    <dbReference type="NCBI Taxonomy" id="427369"/>
    <lineage>
        <taxon>Bacteria</taxon>
        <taxon>Bacillati</taxon>
        <taxon>Actinomycetota</taxon>
        <taxon>Actinomycetes</taxon>
        <taxon>Streptosporangiales</taxon>
        <taxon>Nocardiopsidaceae</taxon>
        <taxon>Streptomonospora</taxon>
    </lineage>
</organism>
<dbReference type="InterPro" id="IPR005475">
    <property type="entry name" value="Transketolase-like_Pyr-bd"/>
</dbReference>
<comment type="caution">
    <text evidence="2">The sequence shown here is derived from an EMBL/GenBank/DDBJ whole genome shotgun (WGS) entry which is preliminary data.</text>
</comment>
<dbReference type="Pfam" id="PF02780">
    <property type="entry name" value="Transketolase_C"/>
    <property type="match status" value="1"/>
</dbReference>
<dbReference type="Gene3D" id="3.40.50.970">
    <property type="match status" value="1"/>
</dbReference>
<dbReference type="InterPro" id="IPR033248">
    <property type="entry name" value="Transketolase_C"/>
</dbReference>
<dbReference type="Pfam" id="PF02779">
    <property type="entry name" value="Transket_pyr"/>
    <property type="match status" value="1"/>
</dbReference>
<dbReference type="EMBL" id="BAABIK010000056">
    <property type="protein sequence ID" value="GAA4958697.1"/>
    <property type="molecule type" value="Genomic_DNA"/>
</dbReference>
<dbReference type="SUPFAM" id="SSF52518">
    <property type="entry name" value="Thiamin diphosphate-binding fold (THDP-binding)"/>
    <property type="match status" value="1"/>
</dbReference>
<evidence type="ECO:0000259" key="1">
    <source>
        <dbReference type="SMART" id="SM00861"/>
    </source>
</evidence>
<name>A0ABP9H415_9ACTN</name>
<dbReference type="CDD" id="cd07033">
    <property type="entry name" value="TPP_PYR_DXS_TK_like"/>
    <property type="match status" value="1"/>
</dbReference>
<accession>A0ABP9H415</accession>
<feature type="domain" description="Transketolase-like pyrimidine-binding" evidence="1">
    <location>
        <begin position="14"/>
        <end position="178"/>
    </location>
</feature>
<dbReference type="PANTHER" id="PTHR43825">
    <property type="entry name" value="PYRUVATE DEHYDROGENASE E1 COMPONENT"/>
    <property type="match status" value="1"/>
</dbReference>
<gene>
    <name evidence="2" type="ORF">GCM10023224_50860</name>
</gene>
<evidence type="ECO:0000313" key="3">
    <source>
        <dbReference type="Proteomes" id="UP001499993"/>
    </source>
</evidence>
<dbReference type="InterPro" id="IPR009014">
    <property type="entry name" value="Transketo_C/PFOR_II"/>
</dbReference>
<sequence>MTAAPPEPAAVVAQPMRDAFADTVSAALETDPRLAVVLADISADRFTEAARRHPQRVVNLGIREQLMIGVAGGLALTGMRPVAHTFAPFLVERPFEQVKLDLGHQGAGAVLVSSGASYDGAHYGRTHMAPGDVHLLDSLPGWTVHVPGHAAEVAPLLEEALRRDGNVYVRLSERGNAAARPIGPGLQTVRAGSGRSSGVVVAVGPMLDRVLAATEGLDVTVAYAATVRPFDREGLNRLVARAGQADVLLVEPYLEGTSAHEVAAALEDRRHRQRSLGVRRDTEVRGYGTPADHDRAHGLDTAGIAERAREFFPA</sequence>
<dbReference type="SUPFAM" id="SSF52922">
    <property type="entry name" value="TK C-terminal domain-like"/>
    <property type="match status" value="1"/>
</dbReference>
<dbReference type="InterPro" id="IPR051157">
    <property type="entry name" value="PDH/Transketolase"/>
</dbReference>
<dbReference type="Proteomes" id="UP001499993">
    <property type="component" value="Unassembled WGS sequence"/>
</dbReference>